<feature type="transmembrane region" description="Helical" evidence="7">
    <location>
        <begin position="32"/>
        <end position="58"/>
    </location>
</feature>
<feature type="compositionally biased region" description="Polar residues" evidence="8">
    <location>
        <begin position="305"/>
        <end position="317"/>
    </location>
</feature>
<dbReference type="InterPro" id="IPR023679">
    <property type="entry name" value="UPF0761_bac"/>
</dbReference>
<feature type="transmembrane region" description="Helical" evidence="7">
    <location>
        <begin position="92"/>
        <end position="114"/>
    </location>
</feature>
<keyword evidence="3" id="KW-0997">Cell inner membrane</keyword>
<evidence type="ECO:0000256" key="1">
    <source>
        <dbReference type="ARBA" id="ARBA00004651"/>
    </source>
</evidence>
<proteinExistence type="inferred from homology"/>
<evidence type="ECO:0000256" key="7">
    <source>
        <dbReference type="HAMAP-Rule" id="MF_00672"/>
    </source>
</evidence>
<dbReference type="EMBL" id="CAADFL010000169">
    <property type="protein sequence ID" value="VFK11151.1"/>
    <property type="molecule type" value="Genomic_DNA"/>
</dbReference>
<evidence type="ECO:0000256" key="5">
    <source>
        <dbReference type="ARBA" id="ARBA00022989"/>
    </source>
</evidence>
<dbReference type="GO" id="GO:0005886">
    <property type="term" value="C:plasma membrane"/>
    <property type="evidence" value="ECO:0007669"/>
    <property type="project" value="UniProtKB-SubCell"/>
</dbReference>
<dbReference type="NCBIfam" id="TIGR00765">
    <property type="entry name" value="yihY_not_rbn"/>
    <property type="match status" value="1"/>
</dbReference>
<dbReference type="HAMAP" id="MF_00672">
    <property type="entry name" value="UPF0761"/>
    <property type="match status" value="1"/>
</dbReference>
<dbReference type="Pfam" id="PF03631">
    <property type="entry name" value="Virul_fac_BrkB"/>
    <property type="match status" value="1"/>
</dbReference>
<evidence type="ECO:0000313" key="11">
    <source>
        <dbReference type="EMBL" id="VFK11151.1"/>
    </source>
</evidence>
<dbReference type="PANTHER" id="PTHR30213:SF0">
    <property type="entry name" value="UPF0761 MEMBRANE PROTEIN YIHY"/>
    <property type="match status" value="1"/>
</dbReference>
<dbReference type="PIRSF" id="PIRSF035875">
    <property type="entry name" value="RNase_BN"/>
    <property type="match status" value="1"/>
</dbReference>
<sequence length="323" mass="35693">MKLLRQPQRITDFPAYLFHHFTNDRCPESAGALAYISLLSLVPLMSVGFTLFTAFPAFEGFTEKVQNFIFSNFVPASEEAMKEHMRNFVEKASALTLSGLIALLITALLSMAAIERTFNTIWKVRRRRNPIETFVIYWAVLTVGPILIGVSLMVTSYIASLPFFSDAANASDGPGILFRLLPFLATAPAFALLYGIVPYQRVPIRHAIAGGILAAALFELAKKGFTLFVTYFSTYQTIYGALATLPIFLIWIYLSWLVTLFGAEFTYCLGHPNPGIDPSTPVPEPAAREPDREPESDNLGGGEQNEPQQADTDSRAATTDRGY</sequence>
<dbReference type="AlphaFoldDB" id="A0A450U0K6"/>
<keyword evidence="6 7" id="KW-0472">Membrane</keyword>
<keyword evidence="5 7" id="KW-1133">Transmembrane helix</keyword>
<accession>A0A450U0K6</accession>
<dbReference type="EMBL" id="CAADFA010000884">
    <property type="protein sequence ID" value="VFJ75843.1"/>
    <property type="molecule type" value="Genomic_DNA"/>
</dbReference>
<protein>
    <recommendedName>
        <fullName evidence="7">UPF0761 membrane protein BECKFM1743A_GA0114220_101582</fullName>
    </recommendedName>
</protein>
<evidence type="ECO:0000256" key="2">
    <source>
        <dbReference type="ARBA" id="ARBA00022475"/>
    </source>
</evidence>
<feature type="transmembrane region" description="Helical" evidence="7">
    <location>
        <begin position="176"/>
        <end position="196"/>
    </location>
</feature>
<reference evidence="10" key="1">
    <citation type="submission" date="2019-02" db="EMBL/GenBank/DDBJ databases">
        <authorList>
            <person name="Gruber-Vodicka R. H."/>
            <person name="Seah K. B. B."/>
        </authorList>
    </citation>
    <scope>NUCLEOTIDE SEQUENCE</scope>
    <source>
        <strain evidence="9">BECK_BZ163</strain>
        <strain evidence="11">BECK_BZ164</strain>
        <strain evidence="10">BECK_BZ165</strain>
    </source>
</reference>
<evidence type="ECO:0000256" key="3">
    <source>
        <dbReference type="ARBA" id="ARBA00022519"/>
    </source>
</evidence>
<dbReference type="PANTHER" id="PTHR30213">
    <property type="entry name" value="INNER MEMBRANE PROTEIN YHJD"/>
    <property type="match status" value="1"/>
</dbReference>
<feature type="region of interest" description="Disordered" evidence="8">
    <location>
        <begin position="276"/>
        <end position="323"/>
    </location>
</feature>
<organism evidence="10">
    <name type="scientific">Candidatus Kentrum sp. FM</name>
    <dbReference type="NCBI Taxonomy" id="2126340"/>
    <lineage>
        <taxon>Bacteria</taxon>
        <taxon>Pseudomonadati</taxon>
        <taxon>Pseudomonadota</taxon>
        <taxon>Gammaproteobacteria</taxon>
        <taxon>Candidatus Kentrum</taxon>
    </lineage>
</organism>
<feature type="transmembrane region" description="Helical" evidence="7">
    <location>
        <begin position="208"/>
        <end position="232"/>
    </location>
</feature>
<dbReference type="InterPro" id="IPR017039">
    <property type="entry name" value="Virul_fac_BrkB"/>
</dbReference>
<evidence type="ECO:0000313" key="10">
    <source>
        <dbReference type="EMBL" id="VFJ75843.1"/>
    </source>
</evidence>
<evidence type="ECO:0000256" key="6">
    <source>
        <dbReference type="ARBA" id="ARBA00023136"/>
    </source>
</evidence>
<keyword evidence="2 7" id="KW-1003">Cell membrane</keyword>
<comment type="similarity">
    <text evidence="7">Belongs to the UPF0761 family.</text>
</comment>
<comment type="subcellular location">
    <subcellularLocation>
        <location evidence="1 7">Cell membrane</location>
        <topology evidence="1 7">Multi-pass membrane protein</topology>
    </subcellularLocation>
</comment>
<gene>
    <name evidence="9" type="ORF">BECKFM1743A_GA0114220_101582</name>
    <name evidence="11" type="ORF">BECKFM1743B_GA0114221_101696</name>
    <name evidence="10" type="ORF">BECKFM1743C_GA0114222_108841</name>
</gene>
<evidence type="ECO:0000256" key="8">
    <source>
        <dbReference type="SAM" id="MobiDB-lite"/>
    </source>
</evidence>
<feature type="transmembrane region" description="Helical" evidence="7">
    <location>
        <begin position="238"/>
        <end position="261"/>
    </location>
</feature>
<feature type="compositionally biased region" description="Basic and acidic residues" evidence="8">
    <location>
        <begin position="286"/>
        <end position="295"/>
    </location>
</feature>
<evidence type="ECO:0000313" key="9">
    <source>
        <dbReference type="EMBL" id="VFJ55914.1"/>
    </source>
</evidence>
<evidence type="ECO:0000256" key="4">
    <source>
        <dbReference type="ARBA" id="ARBA00022692"/>
    </source>
</evidence>
<dbReference type="NCBIfam" id="NF002457">
    <property type="entry name" value="PRK01637.1"/>
    <property type="match status" value="1"/>
</dbReference>
<dbReference type="EMBL" id="CAADEZ010000158">
    <property type="protein sequence ID" value="VFJ55914.1"/>
    <property type="molecule type" value="Genomic_DNA"/>
</dbReference>
<keyword evidence="4 7" id="KW-0812">Transmembrane</keyword>
<name>A0A450U0K6_9GAMM</name>
<feature type="transmembrane region" description="Helical" evidence="7">
    <location>
        <begin position="135"/>
        <end position="164"/>
    </location>
</feature>